<protein>
    <submittedName>
        <fullName evidence="1">Uncharacterized protein</fullName>
    </submittedName>
</protein>
<keyword evidence="2" id="KW-1185">Reference proteome</keyword>
<evidence type="ECO:0000313" key="1">
    <source>
        <dbReference type="EMBL" id="QYF49259.1"/>
    </source>
</evidence>
<evidence type="ECO:0000313" key="2">
    <source>
        <dbReference type="Proteomes" id="UP000826014"/>
    </source>
</evidence>
<name>A0ABX8V1Z8_9BACT</name>
<dbReference type="RefSeq" id="WP_215217366.1">
    <property type="nucleotide sequence ID" value="NZ_CP075587.1"/>
</dbReference>
<dbReference type="Proteomes" id="UP000826014">
    <property type="component" value="Chromosome"/>
</dbReference>
<proteinExistence type="predicted"/>
<dbReference type="EMBL" id="CP075587">
    <property type="protein sequence ID" value="QYF49259.1"/>
    <property type="molecule type" value="Genomic_DNA"/>
</dbReference>
<gene>
    <name evidence="1" type="ORF">RHABOEDO_001561</name>
</gene>
<reference evidence="1 2" key="1">
    <citation type="journal article" date="2022" name="bioRxiv">
        <title>Ecology and evolution of chlamydial symbionts of arthropods.</title>
        <authorList>
            <person name="Halter T."/>
            <person name="Koestlbacher S."/>
            <person name="Collingro A."/>
            <person name="Sixt B.S."/>
            <person name="Toenshoff E.R."/>
            <person name="Hendrickx F."/>
            <person name="Kostanjsek R."/>
            <person name="Horn M."/>
        </authorList>
    </citation>
    <scope>NUCLEOTIDE SEQUENCE [LARGE SCALE GENOMIC DNA]</scope>
    <source>
        <strain evidence="1">W744xW776</strain>
    </source>
</reference>
<accession>A0ABX8V1Z8</accession>
<organism evidence="1 2">
    <name type="scientific">Candidatus Rhabdochlamydia oedothoracis</name>
    <dbReference type="NCBI Taxonomy" id="2720720"/>
    <lineage>
        <taxon>Bacteria</taxon>
        <taxon>Pseudomonadati</taxon>
        <taxon>Chlamydiota</taxon>
        <taxon>Chlamydiia</taxon>
        <taxon>Parachlamydiales</taxon>
        <taxon>Candidatus Rhabdochlamydiaceae</taxon>
        <taxon>Candidatus Rhabdochlamydia</taxon>
    </lineage>
</organism>
<sequence>MIDKRQIFKKQYTENIQKIYTYYKSMTISLSNPERVPERIQEEKAKFLKIFKTQENQIDFIERAIQDYQNIRSLA</sequence>